<evidence type="ECO:0008006" key="4">
    <source>
        <dbReference type="Google" id="ProtNLM"/>
    </source>
</evidence>
<keyword evidence="1" id="KW-0472">Membrane</keyword>
<protein>
    <recommendedName>
        <fullName evidence="4">ABC-2 transporter permease</fullName>
    </recommendedName>
</protein>
<evidence type="ECO:0000256" key="1">
    <source>
        <dbReference type="SAM" id="Phobius"/>
    </source>
</evidence>
<dbReference type="PANTHER" id="PTHR41309">
    <property type="entry name" value="MEMBRANE PROTEIN-RELATED"/>
    <property type="match status" value="1"/>
</dbReference>
<dbReference type="RefSeq" id="WP_014269139.1">
    <property type="nucleotide sequence ID" value="NC_016633.1"/>
</dbReference>
<dbReference type="Proteomes" id="UP000005632">
    <property type="component" value="Chromosome"/>
</dbReference>
<dbReference type="STRING" id="158190.SpiGrapes_0432"/>
<evidence type="ECO:0000313" key="2">
    <source>
        <dbReference type="EMBL" id="AEV28290.1"/>
    </source>
</evidence>
<dbReference type="EMBL" id="CP003155">
    <property type="protein sequence ID" value="AEV28290.1"/>
    <property type="molecule type" value="Genomic_DNA"/>
</dbReference>
<feature type="transmembrane region" description="Helical" evidence="1">
    <location>
        <begin position="178"/>
        <end position="199"/>
    </location>
</feature>
<gene>
    <name evidence="2" type="ordered locus">SpiGrapes_0432</name>
</gene>
<dbReference type="OrthoDB" id="1655186at2"/>
<name>G8QW47_SPHPG</name>
<organism evidence="2 3">
    <name type="scientific">Sphaerochaeta pleomorpha (strain ATCC BAA-1885 / DSM 22778 / Grapes)</name>
    <dbReference type="NCBI Taxonomy" id="158190"/>
    <lineage>
        <taxon>Bacteria</taxon>
        <taxon>Pseudomonadati</taxon>
        <taxon>Spirochaetota</taxon>
        <taxon>Spirochaetia</taxon>
        <taxon>Spirochaetales</taxon>
        <taxon>Sphaerochaetaceae</taxon>
        <taxon>Sphaerochaeta</taxon>
    </lineage>
</organism>
<dbReference type="AlphaFoldDB" id="G8QW47"/>
<dbReference type="PANTHER" id="PTHR41309:SF2">
    <property type="entry name" value="MEMBRANE PROTEIN"/>
    <property type="match status" value="1"/>
</dbReference>
<proteinExistence type="predicted"/>
<keyword evidence="1" id="KW-0812">Transmembrane</keyword>
<evidence type="ECO:0000313" key="3">
    <source>
        <dbReference type="Proteomes" id="UP000005632"/>
    </source>
</evidence>
<feature type="transmembrane region" description="Helical" evidence="1">
    <location>
        <begin position="114"/>
        <end position="137"/>
    </location>
</feature>
<dbReference type="KEGG" id="sgp:SpiGrapes_0432"/>
<dbReference type="Pfam" id="PF13346">
    <property type="entry name" value="ABC2_membrane_5"/>
    <property type="match status" value="1"/>
</dbReference>
<keyword evidence="1" id="KW-1133">Transmembrane helix</keyword>
<dbReference type="InterPro" id="IPR025699">
    <property type="entry name" value="ABC2_memb-like"/>
</dbReference>
<feature type="transmembrane region" description="Helical" evidence="1">
    <location>
        <begin position="20"/>
        <end position="46"/>
    </location>
</feature>
<sequence length="209" mass="22636">MHALLVKDWYILKKEAKWTIVLAVVSLAIVAIGRGMYFSFLSAIIVTKLPVMVMGYDEKSKWNRYALGLPFSRSVIVREKYVLALLCLGLSVVLTFLVGSVVNVFRFGNPSILALLRGCAVQLAIGISITSLGYPIFFKLGLEKGRFWYTLLLFALLAGIGAGVSLVGGNILSSCIDGTALSGVLCILALPLLGSSLLLSQRFFANKDI</sequence>
<reference evidence="2 3" key="1">
    <citation type="submission" date="2011-11" db="EMBL/GenBank/DDBJ databases">
        <title>Complete sequence of Spirochaeta sp. grapes.</title>
        <authorList>
            <consortium name="US DOE Joint Genome Institute"/>
            <person name="Lucas S."/>
            <person name="Han J."/>
            <person name="Lapidus A."/>
            <person name="Cheng J.-F."/>
            <person name="Goodwin L."/>
            <person name="Pitluck S."/>
            <person name="Peters L."/>
            <person name="Ovchinnikova G."/>
            <person name="Munk A.C."/>
            <person name="Detter J.C."/>
            <person name="Han C."/>
            <person name="Tapia R."/>
            <person name="Land M."/>
            <person name="Hauser L."/>
            <person name="Kyrpides N."/>
            <person name="Ivanova N."/>
            <person name="Pagani I."/>
            <person name="Ritalahtilisa K."/>
            <person name="Loeffler F."/>
            <person name="Woyke T."/>
        </authorList>
    </citation>
    <scope>NUCLEOTIDE SEQUENCE [LARGE SCALE GENOMIC DNA]</scope>
    <source>
        <strain evidence="3">ATCC BAA-1885 / DSM 22778 / Grapes</strain>
    </source>
</reference>
<dbReference type="HOGENOM" id="CLU_102880_5_0_12"/>
<feature type="transmembrane region" description="Helical" evidence="1">
    <location>
        <begin position="81"/>
        <end position="102"/>
    </location>
</feature>
<accession>G8QW47</accession>
<keyword evidence="3" id="KW-1185">Reference proteome</keyword>
<feature type="transmembrane region" description="Helical" evidence="1">
    <location>
        <begin position="149"/>
        <end position="172"/>
    </location>
</feature>